<keyword evidence="1" id="KW-0732">Signal</keyword>
<proteinExistence type="predicted"/>
<organism evidence="2 3">
    <name type="scientific">Ceratopteris richardii</name>
    <name type="common">Triangle waterfern</name>
    <dbReference type="NCBI Taxonomy" id="49495"/>
    <lineage>
        <taxon>Eukaryota</taxon>
        <taxon>Viridiplantae</taxon>
        <taxon>Streptophyta</taxon>
        <taxon>Embryophyta</taxon>
        <taxon>Tracheophyta</taxon>
        <taxon>Polypodiopsida</taxon>
        <taxon>Polypodiidae</taxon>
        <taxon>Polypodiales</taxon>
        <taxon>Pteridineae</taxon>
        <taxon>Pteridaceae</taxon>
        <taxon>Parkerioideae</taxon>
        <taxon>Ceratopteris</taxon>
    </lineage>
</organism>
<feature type="chain" id="PRO_5035835627" evidence="1">
    <location>
        <begin position="16"/>
        <end position="80"/>
    </location>
</feature>
<protein>
    <submittedName>
        <fullName evidence="2">Uncharacterized protein</fullName>
    </submittedName>
</protein>
<dbReference type="EMBL" id="CM035414">
    <property type="protein sequence ID" value="KAH7428703.1"/>
    <property type="molecule type" value="Genomic_DNA"/>
</dbReference>
<evidence type="ECO:0000313" key="3">
    <source>
        <dbReference type="Proteomes" id="UP000825935"/>
    </source>
</evidence>
<evidence type="ECO:0000256" key="1">
    <source>
        <dbReference type="SAM" id="SignalP"/>
    </source>
</evidence>
<name>A0A8T2U4N6_CERRI</name>
<comment type="caution">
    <text evidence="2">The sequence shown here is derived from an EMBL/GenBank/DDBJ whole genome shotgun (WGS) entry which is preliminary data.</text>
</comment>
<accession>A0A8T2U4N6</accession>
<dbReference type="AlphaFoldDB" id="A0A8T2U4N6"/>
<gene>
    <name evidence="2" type="ORF">KP509_09G013100</name>
</gene>
<evidence type="ECO:0000313" key="2">
    <source>
        <dbReference type="EMBL" id="KAH7428703.1"/>
    </source>
</evidence>
<keyword evidence="3" id="KW-1185">Reference proteome</keyword>
<sequence length="80" mass="9046">MIFILAAIMMAVTEAQEHTPAQPPLGEQRRSCWLCRFIIPHRLCLPGLPCFHLPLESPCALHDLPLLLIYPAISSRLIFL</sequence>
<dbReference type="Proteomes" id="UP000825935">
    <property type="component" value="Chromosome 9"/>
</dbReference>
<reference evidence="2" key="1">
    <citation type="submission" date="2021-08" db="EMBL/GenBank/DDBJ databases">
        <title>WGS assembly of Ceratopteris richardii.</title>
        <authorList>
            <person name="Marchant D.B."/>
            <person name="Chen G."/>
            <person name="Jenkins J."/>
            <person name="Shu S."/>
            <person name="Leebens-Mack J."/>
            <person name="Grimwood J."/>
            <person name="Schmutz J."/>
            <person name="Soltis P."/>
            <person name="Soltis D."/>
            <person name="Chen Z.-H."/>
        </authorList>
    </citation>
    <scope>NUCLEOTIDE SEQUENCE</scope>
    <source>
        <strain evidence="2">Whitten #5841</strain>
        <tissue evidence="2">Leaf</tissue>
    </source>
</reference>
<feature type="signal peptide" evidence="1">
    <location>
        <begin position="1"/>
        <end position="15"/>
    </location>
</feature>